<comment type="caution">
    <text evidence="3">The sequence shown here is derived from an EMBL/GenBank/DDBJ whole genome shotgun (WGS) entry which is preliminary data.</text>
</comment>
<dbReference type="SMART" id="SM00530">
    <property type="entry name" value="HTH_XRE"/>
    <property type="match status" value="1"/>
</dbReference>
<name>A0ABW7EGW9_9BURK</name>
<organism evidence="3 4">
    <name type="scientific">Pelomonas dachongensis</name>
    <dbReference type="NCBI Taxonomy" id="3299029"/>
    <lineage>
        <taxon>Bacteria</taxon>
        <taxon>Pseudomonadati</taxon>
        <taxon>Pseudomonadota</taxon>
        <taxon>Betaproteobacteria</taxon>
        <taxon>Burkholderiales</taxon>
        <taxon>Sphaerotilaceae</taxon>
        <taxon>Roseateles</taxon>
    </lineage>
</organism>
<evidence type="ECO:0000259" key="2">
    <source>
        <dbReference type="PROSITE" id="PS50943"/>
    </source>
</evidence>
<dbReference type="InterPro" id="IPR001387">
    <property type="entry name" value="Cro/C1-type_HTH"/>
</dbReference>
<reference evidence="3 4" key="1">
    <citation type="submission" date="2024-09" db="EMBL/GenBank/DDBJ databases">
        <title>Novel species of the genus Pelomonas and Roseateles isolated from streams.</title>
        <authorList>
            <person name="Lu H."/>
        </authorList>
    </citation>
    <scope>NUCLEOTIDE SEQUENCE [LARGE SCALE GENOMIC DNA]</scope>
    <source>
        <strain evidence="3 4">DC23W</strain>
    </source>
</reference>
<dbReference type="Gene3D" id="1.10.260.40">
    <property type="entry name" value="lambda repressor-like DNA-binding domains"/>
    <property type="match status" value="1"/>
</dbReference>
<dbReference type="PANTHER" id="PTHR46797:SF1">
    <property type="entry name" value="METHYLPHOSPHONATE SYNTHASE"/>
    <property type="match status" value="1"/>
</dbReference>
<dbReference type="InterPro" id="IPR050807">
    <property type="entry name" value="TransReg_Diox_bact_type"/>
</dbReference>
<evidence type="ECO:0000313" key="3">
    <source>
        <dbReference type="EMBL" id="MFG6412710.1"/>
    </source>
</evidence>
<proteinExistence type="predicted"/>
<feature type="domain" description="HTH cro/C1-type" evidence="2">
    <location>
        <begin position="62"/>
        <end position="116"/>
    </location>
</feature>
<dbReference type="EMBL" id="JBIGHY010000001">
    <property type="protein sequence ID" value="MFG6412710.1"/>
    <property type="molecule type" value="Genomic_DNA"/>
</dbReference>
<dbReference type="SUPFAM" id="SSF47413">
    <property type="entry name" value="lambda repressor-like DNA-binding domains"/>
    <property type="match status" value="1"/>
</dbReference>
<keyword evidence="4" id="KW-1185">Reference proteome</keyword>
<keyword evidence="1" id="KW-0238">DNA-binding</keyword>
<dbReference type="RefSeq" id="WP_394468808.1">
    <property type="nucleotide sequence ID" value="NZ_JBIGHY010000001.1"/>
</dbReference>
<dbReference type="PANTHER" id="PTHR46797">
    <property type="entry name" value="HTH-TYPE TRANSCRIPTIONAL REGULATOR"/>
    <property type="match status" value="1"/>
</dbReference>
<dbReference type="Proteomes" id="UP001606300">
    <property type="component" value="Unassembled WGS sequence"/>
</dbReference>
<gene>
    <name evidence="3" type="ORF">ACG02S_02240</name>
</gene>
<dbReference type="PROSITE" id="PS50943">
    <property type="entry name" value="HTH_CROC1"/>
    <property type="match status" value="1"/>
</dbReference>
<protein>
    <submittedName>
        <fullName evidence="3">Helix-turn-helix domain-containing protein</fullName>
    </submittedName>
</protein>
<dbReference type="InterPro" id="IPR010982">
    <property type="entry name" value="Lambda_DNA-bd_dom_sf"/>
</dbReference>
<evidence type="ECO:0000256" key="1">
    <source>
        <dbReference type="ARBA" id="ARBA00023125"/>
    </source>
</evidence>
<dbReference type="CDD" id="cd00093">
    <property type="entry name" value="HTH_XRE"/>
    <property type="match status" value="1"/>
</dbReference>
<dbReference type="Pfam" id="PF01381">
    <property type="entry name" value="HTH_3"/>
    <property type="match status" value="1"/>
</dbReference>
<evidence type="ECO:0000313" key="4">
    <source>
        <dbReference type="Proteomes" id="UP001606300"/>
    </source>
</evidence>
<accession>A0ABW7EGW9</accession>
<sequence>MRERRASQVDRSDFCIYLNVVLKISSTDATGMAVSKKVVRRGRPSGSQSTDPKVAAALGKAIASLRVAAGMSQEALALAANVGRSNISMIETGRTTPNFVGVVRIAAALSCSLSELMQEFEQHYAEG</sequence>